<dbReference type="Gene3D" id="3.40.50.300">
    <property type="entry name" value="P-loop containing nucleotide triphosphate hydrolases"/>
    <property type="match status" value="1"/>
</dbReference>
<evidence type="ECO:0000256" key="11">
    <source>
        <dbReference type="ARBA" id="ARBA00022840"/>
    </source>
</evidence>
<dbReference type="PANTHER" id="PTHR32309">
    <property type="entry name" value="TYROSINE-PROTEIN KINASE"/>
    <property type="match status" value="1"/>
</dbReference>
<evidence type="ECO:0000259" key="21">
    <source>
        <dbReference type="Pfam" id="PF13807"/>
    </source>
</evidence>
<dbReference type="AlphaFoldDB" id="A0A059DZ48"/>
<keyword evidence="10" id="KW-0418">Kinase</keyword>
<feature type="coiled-coil region" evidence="16">
    <location>
        <begin position="254"/>
        <end position="317"/>
    </location>
</feature>
<keyword evidence="12 18" id="KW-1133">Transmembrane helix</keyword>
<gene>
    <name evidence="22" type="ORF">DCG65_02525</name>
    <name evidence="23" type="ORF">HY36_08145</name>
</gene>
<evidence type="ECO:0000256" key="4">
    <source>
        <dbReference type="ARBA" id="ARBA00011903"/>
    </source>
</evidence>
<dbReference type="PANTHER" id="PTHR32309:SF13">
    <property type="entry name" value="FERRIC ENTEROBACTIN TRANSPORT PROTEIN FEPE"/>
    <property type="match status" value="1"/>
</dbReference>
<dbReference type="InterPro" id="IPR032807">
    <property type="entry name" value="GNVR"/>
</dbReference>
<comment type="caution">
    <text evidence="23">The sequence shown here is derived from an EMBL/GenBank/DDBJ whole genome shotgun (WGS) entry which is preliminary data.</text>
</comment>
<comment type="similarity">
    <text evidence="3">Belongs to the etk/wzc family.</text>
</comment>
<dbReference type="CDD" id="cd05387">
    <property type="entry name" value="BY-kinase"/>
    <property type="match status" value="1"/>
</dbReference>
<evidence type="ECO:0000313" key="25">
    <source>
        <dbReference type="Proteomes" id="UP000259173"/>
    </source>
</evidence>
<comment type="subcellular location">
    <subcellularLocation>
        <location evidence="1">Cell inner membrane</location>
        <topology evidence="1">Multi-pass membrane protein</topology>
    </subcellularLocation>
</comment>
<evidence type="ECO:0000313" key="23">
    <source>
        <dbReference type="EMBL" id="KCZ59239.1"/>
    </source>
</evidence>
<keyword evidence="9" id="KW-0547">Nucleotide-binding</keyword>
<keyword evidence="11" id="KW-0067">ATP-binding</keyword>
<evidence type="ECO:0000256" key="9">
    <source>
        <dbReference type="ARBA" id="ARBA00022741"/>
    </source>
</evidence>
<dbReference type="eggNOG" id="COG0489">
    <property type="taxonomic scope" value="Bacteria"/>
</dbReference>
<feature type="region of interest" description="Disordered" evidence="17">
    <location>
        <begin position="778"/>
        <end position="814"/>
    </location>
</feature>
<comment type="similarity">
    <text evidence="2">Belongs to the CpsD/CapB family.</text>
</comment>
<evidence type="ECO:0000256" key="10">
    <source>
        <dbReference type="ARBA" id="ARBA00022777"/>
    </source>
</evidence>
<protein>
    <recommendedName>
        <fullName evidence="4">non-specific protein-tyrosine kinase</fullName>
        <ecNumber evidence="4">2.7.10.2</ecNumber>
    </recommendedName>
</protein>
<dbReference type="Proteomes" id="UP000024547">
    <property type="component" value="Unassembled WGS sequence"/>
</dbReference>
<dbReference type="EMBL" id="DMBR01000076">
    <property type="protein sequence ID" value="HAE93408.1"/>
    <property type="molecule type" value="Genomic_DNA"/>
</dbReference>
<evidence type="ECO:0000256" key="17">
    <source>
        <dbReference type="SAM" id="MobiDB-lite"/>
    </source>
</evidence>
<dbReference type="InterPro" id="IPR050445">
    <property type="entry name" value="Bact_polysacc_biosynth/exp"/>
</dbReference>
<evidence type="ECO:0000256" key="6">
    <source>
        <dbReference type="ARBA" id="ARBA00022519"/>
    </source>
</evidence>
<evidence type="ECO:0000256" key="1">
    <source>
        <dbReference type="ARBA" id="ARBA00004429"/>
    </source>
</evidence>
<feature type="domain" description="Tyrosine-protein kinase G-rich" evidence="21">
    <location>
        <begin position="426"/>
        <end position="497"/>
    </location>
</feature>
<evidence type="ECO:0000256" key="13">
    <source>
        <dbReference type="ARBA" id="ARBA00023136"/>
    </source>
</evidence>
<evidence type="ECO:0000256" key="8">
    <source>
        <dbReference type="ARBA" id="ARBA00022692"/>
    </source>
</evidence>
<evidence type="ECO:0000256" key="12">
    <source>
        <dbReference type="ARBA" id="ARBA00022989"/>
    </source>
</evidence>
<keyword evidence="16" id="KW-0175">Coiled coil</keyword>
<reference evidence="22 25" key="2">
    <citation type="journal article" date="2018" name="Nat. Biotechnol.">
        <title>A standardized bacterial taxonomy based on genome phylogeny substantially revises the tree of life.</title>
        <authorList>
            <person name="Parks D.H."/>
            <person name="Chuvochina M."/>
            <person name="Waite D.W."/>
            <person name="Rinke C."/>
            <person name="Skarshewski A."/>
            <person name="Chaumeil P.A."/>
            <person name="Hugenholtz P."/>
        </authorList>
    </citation>
    <scope>NUCLEOTIDE SEQUENCE [LARGE SCALE GENOMIC DNA]</scope>
    <source>
        <strain evidence="22">UBA8557</strain>
    </source>
</reference>
<dbReference type="SUPFAM" id="SSF52540">
    <property type="entry name" value="P-loop containing nucleoside triphosphate hydrolases"/>
    <property type="match status" value="1"/>
</dbReference>
<keyword evidence="7" id="KW-0808">Transferase</keyword>
<name>A0A059DZ48_9PROT</name>
<organism evidence="23 24">
    <name type="scientific">Hyphomonas atlantica</name>
    <dbReference type="NCBI Taxonomy" id="1280948"/>
    <lineage>
        <taxon>Bacteria</taxon>
        <taxon>Pseudomonadati</taxon>
        <taxon>Pseudomonadota</taxon>
        <taxon>Alphaproteobacteria</taxon>
        <taxon>Hyphomonadales</taxon>
        <taxon>Hyphomonadaceae</taxon>
        <taxon>Hyphomonas</taxon>
    </lineage>
</organism>
<dbReference type="GO" id="GO:0005886">
    <property type="term" value="C:plasma membrane"/>
    <property type="evidence" value="ECO:0007669"/>
    <property type="project" value="UniProtKB-SubCell"/>
</dbReference>
<dbReference type="Pfam" id="PF13614">
    <property type="entry name" value="AAA_31"/>
    <property type="match status" value="1"/>
</dbReference>
<evidence type="ECO:0000256" key="7">
    <source>
        <dbReference type="ARBA" id="ARBA00022679"/>
    </source>
</evidence>
<keyword evidence="14" id="KW-0829">Tyrosine-protein kinase</keyword>
<feature type="transmembrane region" description="Helical" evidence="18">
    <location>
        <begin position="55"/>
        <end position="74"/>
    </location>
</feature>
<dbReference type="eggNOG" id="COG3206">
    <property type="taxonomic scope" value="Bacteria"/>
</dbReference>
<feature type="domain" description="Polysaccharide chain length determinant N-terminal" evidence="19">
    <location>
        <begin position="43"/>
        <end position="129"/>
    </location>
</feature>
<reference evidence="23 24" key="1">
    <citation type="journal article" date="2014" name="Antonie Van Leeuwenhoek">
        <title>Hyphomonas beringensis sp. nov. and Hyphomonas chukchiensis sp. nov., isolated from surface seawater of the Bering Sea and Chukchi Sea.</title>
        <authorList>
            <person name="Li C."/>
            <person name="Lai Q."/>
            <person name="Li G."/>
            <person name="Dong C."/>
            <person name="Wang J."/>
            <person name="Liao Y."/>
            <person name="Shao Z."/>
        </authorList>
    </citation>
    <scope>NUCLEOTIDE SEQUENCE [LARGE SCALE GENOMIC DNA]</scope>
    <source>
        <strain evidence="23 24">22II1-22F38</strain>
    </source>
</reference>
<dbReference type="InterPro" id="IPR003856">
    <property type="entry name" value="LPS_length_determ_N"/>
</dbReference>
<evidence type="ECO:0000256" key="2">
    <source>
        <dbReference type="ARBA" id="ARBA00007316"/>
    </source>
</evidence>
<dbReference type="Proteomes" id="UP000259173">
    <property type="component" value="Unassembled WGS sequence"/>
</dbReference>
<evidence type="ECO:0000256" key="18">
    <source>
        <dbReference type="SAM" id="Phobius"/>
    </source>
</evidence>
<evidence type="ECO:0000313" key="22">
    <source>
        <dbReference type="EMBL" id="HAE93408.1"/>
    </source>
</evidence>
<evidence type="ECO:0000313" key="24">
    <source>
        <dbReference type="Proteomes" id="UP000024547"/>
    </source>
</evidence>
<dbReference type="STRING" id="1280948.HY36_08145"/>
<feature type="compositionally biased region" description="Basic and acidic residues" evidence="17">
    <location>
        <begin position="801"/>
        <end position="814"/>
    </location>
</feature>
<keyword evidence="24" id="KW-1185">Reference proteome</keyword>
<dbReference type="Pfam" id="PF13807">
    <property type="entry name" value="GNVR"/>
    <property type="match status" value="1"/>
</dbReference>
<keyword evidence="13 18" id="KW-0472">Membrane</keyword>
<keyword evidence="8 18" id="KW-0812">Transmembrane</keyword>
<evidence type="ECO:0000256" key="14">
    <source>
        <dbReference type="ARBA" id="ARBA00023137"/>
    </source>
</evidence>
<dbReference type="InterPro" id="IPR005702">
    <property type="entry name" value="Wzc-like_C"/>
</dbReference>
<dbReference type="InterPro" id="IPR027417">
    <property type="entry name" value="P-loop_NTPase"/>
</dbReference>
<evidence type="ECO:0000256" key="5">
    <source>
        <dbReference type="ARBA" id="ARBA00022475"/>
    </source>
</evidence>
<accession>A0A059DZ48</accession>
<evidence type="ECO:0000256" key="16">
    <source>
        <dbReference type="SAM" id="Coils"/>
    </source>
</evidence>
<feature type="domain" description="AAA" evidence="20">
    <location>
        <begin position="574"/>
        <end position="716"/>
    </location>
</feature>
<keyword evidence="6" id="KW-0997">Cell inner membrane</keyword>
<dbReference type="GO" id="GO:0004713">
    <property type="term" value="F:protein tyrosine kinase activity"/>
    <property type="evidence" value="ECO:0007669"/>
    <property type="project" value="TreeGrafter"/>
</dbReference>
<proteinExistence type="inferred from homology"/>
<evidence type="ECO:0000259" key="19">
    <source>
        <dbReference type="Pfam" id="PF02706"/>
    </source>
</evidence>
<dbReference type="EC" id="2.7.10.2" evidence="4"/>
<dbReference type="Pfam" id="PF02706">
    <property type="entry name" value="Wzz"/>
    <property type="match status" value="1"/>
</dbReference>
<dbReference type="PATRIC" id="fig|1280948.3.peg.2744"/>
<evidence type="ECO:0000256" key="15">
    <source>
        <dbReference type="ARBA" id="ARBA00051245"/>
    </source>
</evidence>
<sequence length="814" mass="89851">MGRSKFSVNSNFRYSILTKTFSFELPTQVPAEADSDGNTMPTDLKSLLAAVYRRFWLIALSFLAVFSLVAYMTFNQVPLYKASSIVQLDTEQQNVIDLGSVLSGLAVSTAVIDTEVMIMKSKSLLTKVAVKQKLVEDPEFNWTLREPETSVLGSLSDSFLGFLGVDTTEEDPFEGMSVDERENALLESAVAKLMGSVGVSRVGTTYLINVEVTSESPETAARLANAIADQYRVQQLETKLDATRRATEWLSDRVFALREEVEEKENRVAKFIADNDMETAMGNTLTEQNIAYLTTQKTQAEVELNRVRSRYDSMRRQIDGGAGVDGISEVLESPLITSLKQQLSTVRGRVGDLETRLGPQHPELIGARAEQADIERQIENEMNRIATNLENEVRVRRDQVGRLQSQINNSNAKLRGNSLAMVRLRELERDAETSRVLYEEFISRSKETREQDGLVQPDAVILSQASVPKHPSSPRTKLNLLIGAILGGMLGAGLALLAELLDMKISSTEDIEKKLRQNAIGSVPLIRTTNALGFTQTNPAEYLIENPLSAFAESVRYLRAAIAFSDLDSETKTVAITSSLPDEGKTSLTLALGRMSAMSGARTLVIDGDFRRRQLTEAAGLKPEVGFIEYLFGAGQLSDAIAKDPKSMLDILPLSLTGHTPHDVFGTRAFDDLLVRLRSMYDLILIDTGPLLLMAEARVVAGKTDKTILVVRWRHTTRAAARQSLALLKSFQADLLGVTLNMVNLNRRRHYSDPGASYDAYRKYYQMESKPSLFSFMRGGSKKSKSGKIQPTAIQTPPSLADHKTGAAEKVDAN</sequence>
<dbReference type="EMBL" id="AWFH01000045">
    <property type="protein sequence ID" value="KCZ59239.1"/>
    <property type="molecule type" value="Genomic_DNA"/>
</dbReference>
<dbReference type="InterPro" id="IPR025669">
    <property type="entry name" value="AAA_dom"/>
</dbReference>
<evidence type="ECO:0000259" key="20">
    <source>
        <dbReference type="Pfam" id="PF13614"/>
    </source>
</evidence>
<keyword evidence="5" id="KW-1003">Cell membrane</keyword>
<evidence type="ECO:0000256" key="3">
    <source>
        <dbReference type="ARBA" id="ARBA00008883"/>
    </source>
</evidence>
<comment type="catalytic activity">
    <reaction evidence="15">
        <text>L-tyrosyl-[protein] + ATP = O-phospho-L-tyrosyl-[protein] + ADP + H(+)</text>
        <dbReference type="Rhea" id="RHEA:10596"/>
        <dbReference type="Rhea" id="RHEA-COMP:10136"/>
        <dbReference type="Rhea" id="RHEA-COMP:20101"/>
        <dbReference type="ChEBI" id="CHEBI:15378"/>
        <dbReference type="ChEBI" id="CHEBI:30616"/>
        <dbReference type="ChEBI" id="CHEBI:46858"/>
        <dbReference type="ChEBI" id="CHEBI:61978"/>
        <dbReference type="ChEBI" id="CHEBI:456216"/>
        <dbReference type="EC" id="2.7.10.2"/>
    </reaction>
</comment>